<dbReference type="PIRSF" id="PIRSF002825">
    <property type="entry name" value="CfbpA"/>
    <property type="match status" value="1"/>
</dbReference>
<accession>A0A3B0TWK3</accession>
<dbReference type="SUPFAM" id="SSF53850">
    <property type="entry name" value="Periplasmic binding protein-like II"/>
    <property type="match status" value="1"/>
</dbReference>
<keyword evidence="2" id="KW-0732">Signal</keyword>
<dbReference type="InterPro" id="IPR026045">
    <property type="entry name" value="Ferric-bd"/>
</dbReference>
<dbReference type="PANTHER" id="PTHR30006:SF15">
    <property type="entry name" value="IRON-UTILIZATION PERIPLASMIC PROTEIN"/>
    <property type="match status" value="1"/>
</dbReference>
<dbReference type="Gene3D" id="3.40.190.10">
    <property type="entry name" value="Periplasmic binding protein-like II"/>
    <property type="match status" value="2"/>
</dbReference>
<evidence type="ECO:0000256" key="1">
    <source>
        <dbReference type="ARBA" id="ARBA00008520"/>
    </source>
</evidence>
<reference evidence="3" key="1">
    <citation type="submission" date="2018-06" db="EMBL/GenBank/DDBJ databases">
        <authorList>
            <person name="Zhirakovskaya E."/>
        </authorList>
    </citation>
    <scope>NUCLEOTIDE SEQUENCE</scope>
</reference>
<evidence type="ECO:0000256" key="2">
    <source>
        <dbReference type="ARBA" id="ARBA00022729"/>
    </source>
</evidence>
<dbReference type="Pfam" id="PF13343">
    <property type="entry name" value="SBP_bac_6"/>
    <property type="match status" value="1"/>
</dbReference>
<proteinExistence type="inferred from homology"/>
<gene>
    <name evidence="3" type="ORF">MNBD_ALPHA12-2083</name>
</gene>
<dbReference type="GO" id="GO:0030288">
    <property type="term" value="C:outer membrane-bounded periplasmic space"/>
    <property type="evidence" value="ECO:0007669"/>
    <property type="project" value="TreeGrafter"/>
</dbReference>
<dbReference type="AlphaFoldDB" id="A0A3B0TWK3"/>
<protein>
    <submittedName>
        <fullName evidence="3">Ferric iron ABC transporter, iron-binding protein</fullName>
    </submittedName>
</protein>
<dbReference type="EMBL" id="UOEO01000159">
    <property type="protein sequence ID" value="VAW21170.1"/>
    <property type="molecule type" value="Genomic_DNA"/>
</dbReference>
<sequence length="347" mass="37408">MISSNALAVGFAGMLGVLASLTPVVAQNKIVNIYSYREADLIQPILDKFSAETGIKTNVLFAGNGLIERAVAEGKNSPVDVILTVDIGNLAAAKSLGASQKLSDNILERVPAQYRDKDGQWVALSLRARVFYASKTRVEQNELNYADLVKPEWKGRLCTRSGQHPYSIGLIASRIAHFGVSGAREWLKGVRDNLAMRPTGNDRAQVKAVFSGACDLAIGNTYYMGLMLSNTDNPEQQQWANAVKIIYPDVNGNGTHVNVTGAVLAANAPDKANGEKLISFLLSNEAQSLYADANYEFPVVDGVAPSKLVASWGKLVADKIALTKIADQRKAASELVDQLRFDDGPQN</sequence>
<name>A0A3B0TWK3_9ZZZZ</name>
<organism evidence="3">
    <name type="scientific">hydrothermal vent metagenome</name>
    <dbReference type="NCBI Taxonomy" id="652676"/>
    <lineage>
        <taxon>unclassified sequences</taxon>
        <taxon>metagenomes</taxon>
        <taxon>ecological metagenomes</taxon>
    </lineage>
</organism>
<dbReference type="PANTHER" id="PTHR30006">
    <property type="entry name" value="THIAMINE-BINDING PERIPLASMIC PROTEIN-RELATED"/>
    <property type="match status" value="1"/>
</dbReference>
<comment type="similarity">
    <text evidence="1">Belongs to the bacterial solute-binding protein 1 family.</text>
</comment>
<evidence type="ECO:0000313" key="3">
    <source>
        <dbReference type="EMBL" id="VAW21170.1"/>
    </source>
</evidence>